<organism evidence="1 2">
    <name type="scientific">Blautia faecis</name>
    <dbReference type="NCBI Taxonomy" id="871665"/>
    <lineage>
        <taxon>Bacteria</taxon>
        <taxon>Bacillati</taxon>
        <taxon>Bacillota</taxon>
        <taxon>Clostridia</taxon>
        <taxon>Lachnospirales</taxon>
        <taxon>Lachnospiraceae</taxon>
        <taxon>Blautia</taxon>
    </lineage>
</organism>
<comment type="caution">
    <text evidence="1">The sequence shown here is derived from an EMBL/GenBank/DDBJ whole genome shotgun (WGS) entry which is preliminary data.</text>
</comment>
<dbReference type="RefSeq" id="WP_173769298.1">
    <property type="nucleotide sequence ID" value="NZ_JAAITS010000004.1"/>
</dbReference>
<protein>
    <recommendedName>
        <fullName evidence="3">DUF5678 domain-containing protein</fullName>
    </recommendedName>
</protein>
<accession>A0ABX2H2C5</accession>
<name>A0ABX2H2C5_9FIRM</name>
<evidence type="ECO:0000313" key="1">
    <source>
        <dbReference type="EMBL" id="NSG84314.1"/>
    </source>
</evidence>
<sequence length="85" mass="9878">MDTYTEQDRLNDFKYFVSIYQDLYNKYGKSFIALKNKKILGAFKTVNETIQALSDKYKLGTYIIQECNGDESGYTASIMTTFIKE</sequence>
<gene>
    <name evidence="1" type="ORF">G5B17_02420</name>
</gene>
<proteinExistence type="predicted"/>
<reference evidence="1 2" key="1">
    <citation type="journal article" date="2020" name="Cell Host Microbe">
        <title>Functional and Genomic Variation between Human-Derived Isolates of Lachnospiraceae Reveals Inter- and Intra-Species Diversity.</title>
        <authorList>
            <person name="Sorbara M.T."/>
            <person name="Littmann E.R."/>
            <person name="Fontana E."/>
            <person name="Moody T.U."/>
            <person name="Kohout C.E."/>
            <person name="Gjonbalaj M."/>
            <person name="Eaton V."/>
            <person name="Seok R."/>
            <person name="Leiner I.M."/>
            <person name="Pamer E.G."/>
        </authorList>
    </citation>
    <scope>NUCLEOTIDE SEQUENCE [LARGE SCALE GENOMIC DNA]</scope>
    <source>
        <strain evidence="1 2">MSK.17.74</strain>
    </source>
</reference>
<keyword evidence="2" id="KW-1185">Reference proteome</keyword>
<evidence type="ECO:0000313" key="2">
    <source>
        <dbReference type="Proteomes" id="UP001644719"/>
    </source>
</evidence>
<dbReference type="EMBL" id="JAAITS010000004">
    <property type="protein sequence ID" value="NSG84314.1"/>
    <property type="molecule type" value="Genomic_DNA"/>
</dbReference>
<evidence type="ECO:0008006" key="3">
    <source>
        <dbReference type="Google" id="ProtNLM"/>
    </source>
</evidence>
<dbReference type="Proteomes" id="UP001644719">
    <property type="component" value="Unassembled WGS sequence"/>
</dbReference>